<dbReference type="Proteomes" id="UP000887567">
    <property type="component" value="Unplaced"/>
</dbReference>
<reference evidence="2" key="1">
    <citation type="submission" date="2022-11" db="UniProtKB">
        <authorList>
            <consortium name="EnsemblMetazoa"/>
        </authorList>
    </citation>
    <scope>IDENTIFICATION</scope>
</reference>
<dbReference type="AlphaFoldDB" id="A0A913WUS4"/>
<keyword evidence="3" id="KW-1185">Reference proteome</keyword>
<dbReference type="GeneID" id="110233492"/>
<dbReference type="OrthoDB" id="289038at2759"/>
<accession>A0A913WUS4</accession>
<sequence>MKGFQCFKTFFENVNHNEHKMKKIANTCTYTIEKMDLTGLDYLWRIVLEVPSEEIAMLAIRLLLKLSYTWLSPKLKKDSLNIHKKFILECYKRLEHIMSVLGHHSVSHAATSATVAATVPITHEAILSPSAIRTNNLLSIERLLMIAEHYIITVEDLHAGPRTLLPHGASFHGHPITVNINCDVPKQHITLQCHSNESLRSLRHRIAGRLNVTPEQVQIFNNEKMLLSSKDPKLLYQLEFEDEQIIFVKTTGSSVTMVTNKDEIEMQDIRADDTSASGCNRQAYALEQERIMPGVIMSTECRAFDKLYQLAELEEPSITSHVQRLLMLLPTDPVVQEALDSIGQQFTLTCTTGSTSMDDSGGVVPTTTNLKNMFRCTAAGMSPFRVLYNLE</sequence>
<dbReference type="SUPFAM" id="SSF54236">
    <property type="entry name" value="Ubiquitin-like"/>
    <property type="match status" value="1"/>
</dbReference>
<dbReference type="KEGG" id="epa:110233492"/>
<dbReference type="CDD" id="cd17065">
    <property type="entry name" value="Ubl_UBP24"/>
    <property type="match status" value="1"/>
</dbReference>
<dbReference type="Pfam" id="PF22900">
    <property type="entry name" value="UCH_UBL1"/>
    <property type="match status" value="1"/>
</dbReference>
<dbReference type="EnsemblMetazoa" id="XM_021038784.2">
    <property type="protein sequence ID" value="XP_020894443.2"/>
    <property type="gene ID" value="LOC110233492"/>
</dbReference>
<organism evidence="2 3">
    <name type="scientific">Exaiptasia diaphana</name>
    <name type="common">Tropical sea anemone</name>
    <name type="synonym">Aiptasia pulchella</name>
    <dbReference type="NCBI Taxonomy" id="2652724"/>
    <lineage>
        <taxon>Eukaryota</taxon>
        <taxon>Metazoa</taxon>
        <taxon>Cnidaria</taxon>
        <taxon>Anthozoa</taxon>
        <taxon>Hexacorallia</taxon>
        <taxon>Actiniaria</taxon>
        <taxon>Aiptasiidae</taxon>
        <taxon>Exaiptasia</taxon>
    </lineage>
</organism>
<feature type="domain" description="UBP24/USP9X/USP9Y ubiquitin-like" evidence="1">
    <location>
        <begin position="171"/>
        <end position="251"/>
    </location>
</feature>
<dbReference type="InterPro" id="IPR029071">
    <property type="entry name" value="Ubiquitin-like_domsf"/>
</dbReference>
<evidence type="ECO:0000313" key="3">
    <source>
        <dbReference type="Proteomes" id="UP000887567"/>
    </source>
</evidence>
<evidence type="ECO:0000259" key="1">
    <source>
        <dbReference type="Pfam" id="PF22900"/>
    </source>
</evidence>
<protein>
    <recommendedName>
        <fullName evidence="1">UBP24/USP9X/USP9Y ubiquitin-like domain-containing protein</fullName>
    </recommendedName>
</protein>
<evidence type="ECO:0000313" key="2">
    <source>
        <dbReference type="EnsemblMetazoa" id="XP_020894443.2"/>
    </source>
</evidence>
<dbReference type="RefSeq" id="XP_020894443.2">
    <property type="nucleotide sequence ID" value="XM_021038784.2"/>
</dbReference>
<dbReference type="InterPro" id="IPR055176">
    <property type="entry name" value="UBP24/USP9X/USP9Y_UBL"/>
</dbReference>
<proteinExistence type="predicted"/>
<name>A0A913WUS4_EXADI</name>
<dbReference type="InterPro" id="IPR047061">
    <property type="entry name" value="UBP24_Ubl"/>
</dbReference>